<name>A0ABS4AI56_9PROT</name>
<evidence type="ECO:0000256" key="1">
    <source>
        <dbReference type="SAM" id="SignalP"/>
    </source>
</evidence>
<feature type="chain" id="PRO_5045520809" description="Twin-arginine translocation pathway signal" evidence="1">
    <location>
        <begin position="35"/>
        <end position="136"/>
    </location>
</feature>
<organism evidence="2 3">
    <name type="scientific">Pararoseomonas baculiformis</name>
    <dbReference type="NCBI Taxonomy" id="2820812"/>
    <lineage>
        <taxon>Bacteria</taxon>
        <taxon>Pseudomonadati</taxon>
        <taxon>Pseudomonadota</taxon>
        <taxon>Alphaproteobacteria</taxon>
        <taxon>Acetobacterales</taxon>
        <taxon>Acetobacteraceae</taxon>
        <taxon>Pararoseomonas</taxon>
    </lineage>
</organism>
<reference evidence="2 3" key="1">
    <citation type="submission" date="2021-03" db="EMBL/GenBank/DDBJ databases">
        <authorList>
            <person name="So Y."/>
        </authorList>
    </citation>
    <scope>NUCLEOTIDE SEQUENCE [LARGE SCALE GENOMIC DNA]</scope>
    <source>
        <strain evidence="2 3">SSH11</strain>
    </source>
</reference>
<proteinExistence type="predicted"/>
<dbReference type="RefSeq" id="WP_209380970.1">
    <property type="nucleotide sequence ID" value="NZ_JAGIZB010000020.1"/>
</dbReference>
<evidence type="ECO:0008006" key="4">
    <source>
        <dbReference type="Google" id="ProtNLM"/>
    </source>
</evidence>
<sequence>MIRRTTRSRRAVLNGACAATLVMMAAPAAGAAKAAELDGELIALLAEARRQWREWQPTPLGPNATLADLTTRPPWHALVIQAASMPARSPEGMRAKAEAVRWWVLGDHQTTCDRFHTPQEWLAASLVDDLLGSACT</sequence>
<keyword evidence="1" id="KW-0732">Signal</keyword>
<dbReference type="InterPro" id="IPR006311">
    <property type="entry name" value="TAT_signal"/>
</dbReference>
<accession>A0ABS4AI56</accession>
<feature type="signal peptide" evidence="1">
    <location>
        <begin position="1"/>
        <end position="34"/>
    </location>
</feature>
<evidence type="ECO:0000313" key="2">
    <source>
        <dbReference type="EMBL" id="MBP0446700.1"/>
    </source>
</evidence>
<dbReference type="PROSITE" id="PS51318">
    <property type="entry name" value="TAT"/>
    <property type="match status" value="1"/>
</dbReference>
<comment type="caution">
    <text evidence="2">The sequence shown here is derived from an EMBL/GenBank/DDBJ whole genome shotgun (WGS) entry which is preliminary data.</text>
</comment>
<protein>
    <recommendedName>
        <fullName evidence="4">Twin-arginine translocation pathway signal</fullName>
    </recommendedName>
</protein>
<keyword evidence="3" id="KW-1185">Reference proteome</keyword>
<gene>
    <name evidence="2" type="ORF">J8J14_18140</name>
</gene>
<dbReference type="Proteomes" id="UP000681594">
    <property type="component" value="Unassembled WGS sequence"/>
</dbReference>
<evidence type="ECO:0000313" key="3">
    <source>
        <dbReference type="Proteomes" id="UP000681594"/>
    </source>
</evidence>
<dbReference type="EMBL" id="JAGIZB010000020">
    <property type="protein sequence ID" value="MBP0446700.1"/>
    <property type="molecule type" value="Genomic_DNA"/>
</dbReference>